<feature type="binding site" evidence="12">
    <location>
        <begin position="208"/>
        <end position="210"/>
    </location>
    <ligand>
        <name>substrate</name>
    </ligand>
</feature>
<dbReference type="Pfam" id="PF00365">
    <property type="entry name" value="PFK"/>
    <property type="match status" value="1"/>
</dbReference>
<dbReference type="EC" id="2.7.1.11" evidence="12"/>
<evidence type="ECO:0000259" key="13">
    <source>
        <dbReference type="Pfam" id="PF00365"/>
    </source>
</evidence>
<dbReference type="InterPro" id="IPR012004">
    <property type="entry name" value="PyroP-dep_PFK_TP0108"/>
</dbReference>
<dbReference type="GO" id="GO:0046872">
    <property type="term" value="F:metal ion binding"/>
    <property type="evidence" value="ECO:0007669"/>
    <property type="project" value="UniProtKB-KW"/>
</dbReference>
<dbReference type="FunFam" id="3.40.50.450:FF:000002">
    <property type="entry name" value="ATP-dependent 6-phosphofructokinase"/>
    <property type="match status" value="1"/>
</dbReference>
<dbReference type="GO" id="GO:0005524">
    <property type="term" value="F:ATP binding"/>
    <property type="evidence" value="ECO:0007669"/>
    <property type="project" value="UniProtKB-KW"/>
</dbReference>
<dbReference type="AlphaFoldDB" id="A0A1G5ALT0"/>
<dbReference type="STRING" id="419481.SAMN05216233_101290"/>
<comment type="similarity">
    <text evidence="12">Belongs to the phosphofructokinase type A (PFKA) family. PPi-dependent PFK group II subfamily. Atypical ATP-dependent clade 'X' sub-subfamily.</text>
</comment>
<comment type="subcellular location">
    <subcellularLocation>
        <location evidence="12">Cytoplasm</location>
    </subcellularLocation>
</comment>
<dbReference type="InterPro" id="IPR050929">
    <property type="entry name" value="PFKA"/>
</dbReference>
<feature type="site" description="Important for substrate specificity; cannot use PPi as phosphoryl donor" evidence="12">
    <location>
        <position position="181"/>
    </location>
</feature>
<dbReference type="GO" id="GO:0006002">
    <property type="term" value="P:fructose 6-phosphate metabolic process"/>
    <property type="evidence" value="ECO:0007669"/>
    <property type="project" value="InterPro"/>
</dbReference>
<evidence type="ECO:0000256" key="4">
    <source>
        <dbReference type="ARBA" id="ARBA00022723"/>
    </source>
</evidence>
<feature type="binding site" evidence="12">
    <location>
        <position position="309"/>
    </location>
    <ligand>
        <name>substrate</name>
    </ligand>
</feature>
<comment type="catalytic activity">
    <reaction evidence="11">
        <text>beta-D-fructose 6-phosphate + diphosphate = beta-D-fructose 1,6-bisphosphate + phosphate + H(+)</text>
        <dbReference type="Rhea" id="RHEA:13613"/>
        <dbReference type="ChEBI" id="CHEBI:15378"/>
        <dbReference type="ChEBI" id="CHEBI:32966"/>
        <dbReference type="ChEBI" id="CHEBI:33019"/>
        <dbReference type="ChEBI" id="CHEBI:43474"/>
        <dbReference type="ChEBI" id="CHEBI:57634"/>
        <dbReference type="EC" id="2.7.1.90"/>
    </reaction>
</comment>
<feature type="binding site" evidence="12">
    <location>
        <begin position="253"/>
        <end position="255"/>
    </location>
    <ligand>
        <name>substrate</name>
    </ligand>
</feature>
<dbReference type="PRINTS" id="PR00476">
    <property type="entry name" value="PHFRCTKINASE"/>
</dbReference>
<feature type="binding site" evidence="12">
    <location>
        <begin position="179"/>
        <end position="182"/>
    </location>
    <ligand>
        <name>ATP</name>
        <dbReference type="ChEBI" id="CHEBI:30616"/>
    </ligand>
</feature>
<evidence type="ECO:0000256" key="10">
    <source>
        <dbReference type="ARBA" id="ARBA00048070"/>
    </source>
</evidence>
<dbReference type="InterPro" id="IPR000023">
    <property type="entry name" value="Phosphofructokinase_dom"/>
</dbReference>
<keyword evidence="5 12" id="KW-0547">Nucleotide-binding</keyword>
<gene>
    <name evidence="12" type="primary">pfkA</name>
    <name evidence="14" type="ORF">SAMN05216233_101290</name>
</gene>
<evidence type="ECO:0000256" key="11">
    <source>
        <dbReference type="ARBA" id="ARBA00048072"/>
    </source>
</evidence>
<comment type="function">
    <text evidence="2">Catalyzes the phosphorylation of D-fructose 6-phosphate, the first committing step of glycolysis. Uses inorganic phosphate (PPi) as phosphoryl donor instead of ATP like common ATP-dependent phosphofructokinases (ATP-PFKs), which renders the reaction reversible, and can thus function both in glycolysis and gluconeogenesis. Consistently, PPi-PFK can replace the enzymes of both the forward (ATP-PFK) and reverse (fructose-bisphosphatase (FBPase)) reactions.</text>
</comment>
<evidence type="ECO:0000256" key="12">
    <source>
        <dbReference type="HAMAP-Rule" id="MF_01981"/>
    </source>
</evidence>
<comment type="cofactor">
    <cofactor evidence="1 12">
        <name>Mg(2+)</name>
        <dbReference type="ChEBI" id="CHEBI:18420"/>
    </cofactor>
</comment>
<dbReference type="HAMAP" id="MF_01981">
    <property type="entry name" value="Phosphofructokinase_II_X"/>
    <property type="match status" value="1"/>
</dbReference>
<dbReference type="GO" id="GO:0047334">
    <property type="term" value="F:diphosphate-fructose-6-phosphate 1-phosphotransferase activity"/>
    <property type="evidence" value="ECO:0007669"/>
    <property type="project" value="UniProtKB-EC"/>
</dbReference>
<keyword evidence="15" id="KW-1185">Reference proteome</keyword>
<dbReference type="OrthoDB" id="9802503at2"/>
<feature type="active site" description="Proton acceptor" evidence="12">
    <location>
        <position position="210"/>
    </location>
</feature>
<dbReference type="InterPro" id="IPR022953">
    <property type="entry name" value="ATP_PFK"/>
</dbReference>
<evidence type="ECO:0000256" key="5">
    <source>
        <dbReference type="ARBA" id="ARBA00022741"/>
    </source>
</evidence>
<dbReference type="NCBIfam" id="NF005301">
    <property type="entry name" value="PRK06830.1"/>
    <property type="match status" value="1"/>
</dbReference>
<sequence>MRFEHIDTTIQTLGEAKIPSPLLQPANGECGAYFVDDDERILLHVNEKQVAQLKADGIPAPAFESAGPRRKIYFDPSKLRCALVTCGGLCPGLNDIIRSVVLELHHRYGVRHICGIRHGLQGFIPKYGHSTMDLSPETVTNILDSGGSILGSSRGDQDIEEVVDSLERMHIGILFMIGGDGTLAAASKIADAIHSRGLKISVIGIPKTIDNDVFLVARSFGFDTAVDIATQAISGAHNEAEAYPNGIGLIKLMGRESGFLAATAALARQDVNFVLIPEVPFDLDGPNGFLENLEKRLTHRGHAVVVVAEGAGQEFFEGRKKMHDASGNVKLYDIGLLIKSKIVAHFKERGISVSLKYIDPSYIIRSLPANSNDHVFCSFLGRDAVHAGMSGKTKLVVSHWNNHFVHVPMDQVITQRKKVDPDGKLWATVLEATGQSSLKNPAPKKA</sequence>
<feature type="binding site" evidence="12">
    <location>
        <position position="88"/>
    </location>
    <ligand>
        <name>ATP</name>
        <dbReference type="ChEBI" id="CHEBI:30616"/>
    </ligand>
</feature>
<proteinExistence type="inferred from homology"/>
<dbReference type="Proteomes" id="UP000198870">
    <property type="component" value="Unassembled WGS sequence"/>
</dbReference>
<evidence type="ECO:0000256" key="6">
    <source>
        <dbReference type="ARBA" id="ARBA00022777"/>
    </source>
</evidence>
<evidence type="ECO:0000256" key="9">
    <source>
        <dbReference type="ARBA" id="ARBA00023152"/>
    </source>
</evidence>
<evidence type="ECO:0000256" key="3">
    <source>
        <dbReference type="ARBA" id="ARBA00022679"/>
    </source>
</evidence>
<feature type="binding site" evidence="12">
    <location>
        <begin position="362"/>
        <end position="365"/>
    </location>
    <ligand>
        <name>substrate</name>
    </ligand>
</feature>
<dbReference type="Gene3D" id="3.40.50.450">
    <property type="match status" value="1"/>
</dbReference>
<keyword evidence="7 12" id="KW-0067">ATP-binding</keyword>
<keyword evidence="8 12" id="KW-0460">Magnesium</keyword>
<evidence type="ECO:0000313" key="15">
    <source>
        <dbReference type="Proteomes" id="UP000198870"/>
    </source>
</evidence>
<keyword evidence="9 12" id="KW-0324">Glycolysis</keyword>
<dbReference type="RefSeq" id="WP_092208137.1">
    <property type="nucleotide sequence ID" value="NZ_FMUX01000001.1"/>
</dbReference>
<dbReference type="SUPFAM" id="SSF53784">
    <property type="entry name" value="Phosphofructokinase"/>
    <property type="match status" value="1"/>
</dbReference>
<comment type="catalytic activity">
    <reaction evidence="10 12">
        <text>beta-D-fructose 6-phosphate + ATP = beta-D-fructose 1,6-bisphosphate + ADP + H(+)</text>
        <dbReference type="Rhea" id="RHEA:16109"/>
        <dbReference type="ChEBI" id="CHEBI:15378"/>
        <dbReference type="ChEBI" id="CHEBI:30616"/>
        <dbReference type="ChEBI" id="CHEBI:32966"/>
        <dbReference type="ChEBI" id="CHEBI:57634"/>
        <dbReference type="ChEBI" id="CHEBI:456216"/>
        <dbReference type="EC" id="2.7.1.11"/>
    </reaction>
</comment>
<feature type="binding site" evidence="12">
    <location>
        <position position="180"/>
    </location>
    <ligand>
        <name>Mg(2+)</name>
        <dbReference type="ChEBI" id="CHEBI:18420"/>
        <note>catalytic</note>
    </ligand>
</feature>
<protein>
    <recommendedName>
        <fullName evidence="12">ATP-dependent 6-phosphofructokinase</fullName>
        <shortName evidence="12">ATP-PFK</shortName>
        <shortName evidence="12">Phosphofructokinase</shortName>
        <ecNumber evidence="12">2.7.1.11</ecNumber>
    </recommendedName>
    <alternativeName>
        <fullName evidence="12">Phosphohexokinase</fullName>
    </alternativeName>
</protein>
<evidence type="ECO:0000256" key="7">
    <source>
        <dbReference type="ARBA" id="ARBA00022840"/>
    </source>
</evidence>
<comment type="subunit">
    <text evidence="12">Homodimer.</text>
</comment>
<feature type="binding site" evidence="12">
    <location>
        <begin position="154"/>
        <end position="155"/>
    </location>
    <ligand>
        <name>ATP</name>
        <dbReference type="ChEBI" id="CHEBI:30616"/>
    </ligand>
</feature>
<name>A0A1G5ALT0_9BACT</name>
<keyword evidence="3 12" id="KW-0808">Transferase</keyword>
<keyword evidence="4 12" id="KW-0479">Metal-binding</keyword>
<feature type="domain" description="Phosphofructokinase" evidence="13">
    <location>
        <begin position="81"/>
        <end position="387"/>
    </location>
</feature>
<organism evidence="14 15">
    <name type="scientific">Desulfoluna spongiiphila</name>
    <dbReference type="NCBI Taxonomy" id="419481"/>
    <lineage>
        <taxon>Bacteria</taxon>
        <taxon>Pseudomonadati</taxon>
        <taxon>Thermodesulfobacteriota</taxon>
        <taxon>Desulfobacteria</taxon>
        <taxon>Desulfobacterales</taxon>
        <taxon>Desulfolunaceae</taxon>
        <taxon>Desulfoluna</taxon>
    </lineage>
</organism>
<dbReference type="GO" id="GO:0005737">
    <property type="term" value="C:cytoplasm"/>
    <property type="evidence" value="ECO:0007669"/>
    <property type="project" value="UniProtKB-SubCell"/>
</dbReference>
<dbReference type="GO" id="GO:0003872">
    <property type="term" value="F:6-phosphofructokinase activity"/>
    <property type="evidence" value="ECO:0007669"/>
    <property type="project" value="UniProtKB-UniRule"/>
</dbReference>
<reference evidence="14 15" key="1">
    <citation type="submission" date="2016-10" db="EMBL/GenBank/DDBJ databases">
        <authorList>
            <person name="de Groot N.N."/>
        </authorList>
    </citation>
    <scope>NUCLEOTIDE SEQUENCE [LARGE SCALE GENOMIC DNA]</scope>
    <source>
        <strain evidence="14 15">AA1</strain>
    </source>
</reference>
<accession>A0A1G5ALT0</accession>
<dbReference type="InterPro" id="IPR035966">
    <property type="entry name" value="PKF_sf"/>
</dbReference>
<dbReference type="PANTHER" id="PTHR45770">
    <property type="entry name" value="ATP-DEPENDENT 6-PHOSPHOFRUCTOKINASE 1"/>
    <property type="match status" value="1"/>
</dbReference>
<dbReference type="EMBL" id="FMUX01000001">
    <property type="protein sequence ID" value="SCX78833.1"/>
    <property type="molecule type" value="Genomic_DNA"/>
</dbReference>
<evidence type="ECO:0000256" key="8">
    <source>
        <dbReference type="ARBA" id="ARBA00022842"/>
    </source>
</evidence>
<comment type="function">
    <text evidence="12">Catalyzes the phosphorylation of D-fructose 6-phosphate to fructose 1,6-bisphosphate by ATP, the first committing step of glycolysis.</text>
</comment>
<comment type="pathway">
    <text evidence="12">Carbohydrate degradation; glycolysis; D-glyceraldehyde 3-phosphate and glycerone phosphate from D-glucose: step 3/4.</text>
</comment>
<keyword evidence="12" id="KW-0963">Cytoplasm</keyword>
<dbReference type="UniPathway" id="UPA00109">
    <property type="reaction ID" value="UER00182"/>
</dbReference>
<evidence type="ECO:0000313" key="14">
    <source>
        <dbReference type="EMBL" id="SCX78833.1"/>
    </source>
</evidence>
<evidence type="ECO:0000256" key="1">
    <source>
        <dbReference type="ARBA" id="ARBA00001946"/>
    </source>
</evidence>
<dbReference type="PIRSF" id="PIRSF000534">
    <property type="entry name" value="PPi_PFK_TP0108"/>
    <property type="match status" value="1"/>
</dbReference>
<evidence type="ECO:0000256" key="2">
    <source>
        <dbReference type="ARBA" id="ARBA00003138"/>
    </source>
</evidence>
<keyword evidence="6 12" id="KW-0418">Kinase</keyword>